<dbReference type="GO" id="GO:0016020">
    <property type="term" value="C:membrane"/>
    <property type="evidence" value="ECO:0007669"/>
    <property type="project" value="UniProtKB-SubCell"/>
</dbReference>
<dbReference type="OrthoDB" id="15270at2759"/>
<sequence length="389" mass="44903">MNKYIELLTVTGVISVLMVLSNMLNMNSNIITDFIVWIIPQYFIIVYPQYAYLILGISCFLILLFFKRNKTEVVDVKRNLGDIMRSSMIMMVIISIFACDFKMFPKRFYKTKEYGVSLMDVGIGSFLINAGFFNVKRSDKKILKSSLFLAMLGFIRLGVVTYFDYTVDVTEYGKHLNFYFILAILDILYILIRPLNYFAVGVIVLFTHEYIILGKDGVIPFIFSDIRHTFLCANKEGIASILPSLSIVFFSSALGEIVLLKNISDRKKFKYLLLTTIFFICGLVYTLRYSEISRRLGNAAYVFWMLSLHFTHAVIGCIIFKFFNLRTLNTQLLINKNMMLTFLVSNLIILIFNLMFDSMKTSELYANIINIGYLFITIVIIKLKTILFG</sequence>
<comment type="subcellular location">
    <subcellularLocation>
        <location evidence="1">Membrane</location>
        <topology evidence="1">Multi-pass membrane protein</topology>
    </subcellularLocation>
</comment>
<accession>S7W8E9</accession>
<evidence type="ECO:0000256" key="6">
    <source>
        <dbReference type="ARBA" id="ARBA00022692"/>
    </source>
</evidence>
<feature type="transmembrane region" description="Helical" evidence="9">
    <location>
        <begin position="271"/>
        <end position="289"/>
    </location>
</feature>
<evidence type="ECO:0000313" key="10">
    <source>
        <dbReference type="EMBL" id="EPR79126.1"/>
    </source>
</evidence>
<feature type="transmembrane region" description="Helical" evidence="9">
    <location>
        <begin position="87"/>
        <end position="104"/>
    </location>
</feature>
<dbReference type="OMA" id="NGLTHFM"/>
<keyword evidence="8 9" id="KW-0472">Membrane</keyword>
<dbReference type="EMBL" id="ATCN01000392">
    <property type="protein sequence ID" value="EPR79126.1"/>
    <property type="molecule type" value="Genomic_DNA"/>
</dbReference>
<feature type="transmembrane region" description="Helical" evidence="9">
    <location>
        <begin position="44"/>
        <end position="66"/>
    </location>
</feature>
<feature type="transmembrane region" description="Helical" evidence="9">
    <location>
        <begin position="175"/>
        <end position="192"/>
    </location>
</feature>
<dbReference type="GO" id="GO:0032216">
    <property type="term" value="F:glucosaminyl-phosphatidylinositol O-acyltransferase activity"/>
    <property type="evidence" value="ECO:0007669"/>
    <property type="project" value="TreeGrafter"/>
</dbReference>
<keyword evidence="11" id="KW-1185">Reference proteome</keyword>
<evidence type="ECO:0000313" key="11">
    <source>
        <dbReference type="Proteomes" id="UP000014978"/>
    </source>
</evidence>
<dbReference type="STRING" id="1358809.S7W8E9"/>
<reference evidence="11" key="1">
    <citation type="journal article" date="2013" name="PLoS Genet.">
        <title>The genome of Spraguea lophii and the basis of host-microsporidian interactions.</title>
        <authorList>
            <person name="Campbell S.E."/>
            <person name="Williams T.A."/>
            <person name="Yousuf A."/>
            <person name="Soanes D.M."/>
            <person name="Paszkiewicz K.H."/>
            <person name="Williams B.A.P."/>
        </authorList>
    </citation>
    <scope>NUCLEOTIDE SEQUENCE [LARGE SCALE GENOMIC DNA]</scope>
    <source>
        <strain evidence="11">42_110</strain>
    </source>
</reference>
<dbReference type="HOGENOM" id="CLU_020802_3_0_1"/>
<dbReference type="Pfam" id="PF06423">
    <property type="entry name" value="GWT1"/>
    <property type="match status" value="1"/>
</dbReference>
<keyword evidence="5" id="KW-0337">GPI-anchor biosynthesis</keyword>
<evidence type="ECO:0000256" key="4">
    <source>
        <dbReference type="ARBA" id="ARBA00014495"/>
    </source>
</evidence>
<dbReference type="GO" id="GO:0072659">
    <property type="term" value="P:protein localization to plasma membrane"/>
    <property type="evidence" value="ECO:0007669"/>
    <property type="project" value="TreeGrafter"/>
</dbReference>
<evidence type="ECO:0000256" key="1">
    <source>
        <dbReference type="ARBA" id="ARBA00004141"/>
    </source>
</evidence>
<dbReference type="VEuPathDB" id="MicrosporidiaDB:SLOPH_1656"/>
<evidence type="ECO:0000256" key="7">
    <source>
        <dbReference type="ARBA" id="ARBA00022989"/>
    </source>
</evidence>
<evidence type="ECO:0000256" key="9">
    <source>
        <dbReference type="SAM" id="Phobius"/>
    </source>
</evidence>
<dbReference type="AlphaFoldDB" id="S7W8E9"/>
<gene>
    <name evidence="10" type="ORF">SLOPH_1656</name>
</gene>
<dbReference type="PANTHER" id="PTHR20661:SF0">
    <property type="entry name" value="PHOSPHATIDYLINOSITOL-GLYCAN BIOSYNTHESIS CLASS W PROTEIN"/>
    <property type="match status" value="1"/>
</dbReference>
<comment type="similarity">
    <text evidence="3">Belongs to the PIGW family.</text>
</comment>
<protein>
    <recommendedName>
        <fullName evidence="4">GPI-anchored wall transfer protein 1</fullName>
    </recommendedName>
</protein>
<proteinExistence type="inferred from homology"/>
<dbReference type="FunCoup" id="S7W8E9">
    <property type="interactions" value="38"/>
</dbReference>
<dbReference type="InterPro" id="IPR009447">
    <property type="entry name" value="PIGW/GWT1"/>
</dbReference>
<dbReference type="Proteomes" id="UP000014978">
    <property type="component" value="Unassembled WGS sequence"/>
</dbReference>
<dbReference type="InParanoid" id="S7W8E9"/>
<feature type="transmembrane region" description="Helical" evidence="9">
    <location>
        <begin position="7"/>
        <end position="24"/>
    </location>
</feature>
<dbReference type="GO" id="GO:0006506">
    <property type="term" value="P:GPI anchor biosynthetic process"/>
    <property type="evidence" value="ECO:0007669"/>
    <property type="project" value="UniProtKB-UniPathway"/>
</dbReference>
<feature type="transmembrane region" description="Helical" evidence="9">
    <location>
        <begin position="238"/>
        <end position="259"/>
    </location>
</feature>
<feature type="transmembrane region" description="Helical" evidence="9">
    <location>
        <begin position="147"/>
        <end position="163"/>
    </location>
</feature>
<evidence type="ECO:0000256" key="8">
    <source>
        <dbReference type="ARBA" id="ARBA00023136"/>
    </source>
</evidence>
<comment type="caution">
    <text evidence="10">The sequence shown here is derived from an EMBL/GenBank/DDBJ whole genome shotgun (WGS) entry which is preliminary data.</text>
</comment>
<name>S7W8E9_SPRLO</name>
<organism evidence="10 11">
    <name type="scientific">Spraguea lophii (strain 42_110)</name>
    <name type="common">Microsporidian parasite</name>
    <dbReference type="NCBI Taxonomy" id="1358809"/>
    <lineage>
        <taxon>Eukaryota</taxon>
        <taxon>Fungi</taxon>
        <taxon>Fungi incertae sedis</taxon>
        <taxon>Microsporidia</taxon>
        <taxon>Spragueidae</taxon>
        <taxon>Spraguea</taxon>
    </lineage>
</organism>
<evidence type="ECO:0000256" key="3">
    <source>
        <dbReference type="ARBA" id="ARBA00007559"/>
    </source>
</evidence>
<keyword evidence="7 9" id="KW-1133">Transmembrane helix</keyword>
<dbReference type="PANTHER" id="PTHR20661">
    <property type="entry name" value="PHOSPHATIDYLINOSITOL-GLYCAN BIOSYNTHESIS CLASS W PROTEIN"/>
    <property type="match status" value="1"/>
</dbReference>
<keyword evidence="6 9" id="KW-0812">Transmembrane</keyword>
<dbReference type="GO" id="GO:0005783">
    <property type="term" value="C:endoplasmic reticulum"/>
    <property type="evidence" value="ECO:0007669"/>
    <property type="project" value="TreeGrafter"/>
</dbReference>
<feature type="transmembrane region" description="Helical" evidence="9">
    <location>
        <begin position="301"/>
        <end position="325"/>
    </location>
</feature>
<evidence type="ECO:0000256" key="2">
    <source>
        <dbReference type="ARBA" id="ARBA00004687"/>
    </source>
</evidence>
<feature type="transmembrane region" description="Helical" evidence="9">
    <location>
        <begin position="116"/>
        <end position="135"/>
    </location>
</feature>
<feature type="transmembrane region" description="Helical" evidence="9">
    <location>
        <begin position="337"/>
        <end position="356"/>
    </location>
</feature>
<comment type="pathway">
    <text evidence="2">Glycolipid biosynthesis; glycosylphosphatidylinositol-anchor biosynthesis.</text>
</comment>
<feature type="transmembrane region" description="Helical" evidence="9">
    <location>
        <begin position="368"/>
        <end position="387"/>
    </location>
</feature>
<evidence type="ECO:0000256" key="5">
    <source>
        <dbReference type="ARBA" id="ARBA00022502"/>
    </source>
</evidence>
<dbReference type="UniPathway" id="UPA00196"/>
<feature type="transmembrane region" description="Helical" evidence="9">
    <location>
        <begin position="197"/>
        <end position="213"/>
    </location>
</feature>